<dbReference type="RefSeq" id="XP_002428036.1">
    <property type="nucleotide sequence ID" value="XM_002427991.1"/>
</dbReference>
<keyword evidence="9" id="KW-1185">Reference proteome</keyword>
<evidence type="ECO:0000313" key="9">
    <source>
        <dbReference type="Proteomes" id="UP000009046"/>
    </source>
</evidence>
<dbReference type="InParanoid" id="E0VPJ2"/>
<dbReference type="EMBL" id="DS235366">
    <property type="protein sequence ID" value="EEB15298.1"/>
    <property type="molecule type" value="Genomic_DNA"/>
</dbReference>
<keyword evidence="4" id="KW-0472">Membrane</keyword>
<dbReference type="GeneID" id="8232138"/>
<dbReference type="GO" id="GO:0007165">
    <property type="term" value="P:signal transduction"/>
    <property type="evidence" value="ECO:0007669"/>
    <property type="project" value="TreeGrafter"/>
</dbReference>
<feature type="domain" description="Receptor ligand binding region" evidence="6">
    <location>
        <begin position="98"/>
        <end position="160"/>
    </location>
</feature>
<accession>E0VPJ2</accession>
<dbReference type="PANTHER" id="PTHR44755:SF8">
    <property type="entry name" value="RECEPTOR LIGAND BINDING REGION DOMAIN-CONTAINING PROTEIN"/>
    <property type="match status" value="1"/>
</dbReference>
<dbReference type="SUPFAM" id="SSF53822">
    <property type="entry name" value="Periplasmic binding protein-like I"/>
    <property type="match status" value="1"/>
</dbReference>
<dbReference type="InterPro" id="IPR028082">
    <property type="entry name" value="Peripla_BP_I"/>
</dbReference>
<keyword evidence="3" id="KW-1133">Transmembrane helix</keyword>
<dbReference type="Pfam" id="PF01094">
    <property type="entry name" value="ANF_receptor"/>
    <property type="match status" value="1"/>
</dbReference>
<dbReference type="AlphaFoldDB" id="E0VPJ2"/>
<evidence type="ECO:0000256" key="1">
    <source>
        <dbReference type="ARBA" id="ARBA00004370"/>
    </source>
</evidence>
<gene>
    <name evidence="8" type="primary">8232138</name>
    <name evidence="7" type="ORF">Phum_PHUM360680</name>
</gene>
<sequence length="190" mass="21459">MEISNVLLLILFNLLTFLMTSNTESNVRNLSCDCSGKNSSENQNNNNNNNNNCPKSAWSILGQNWFDLCWYDDNDICVIKAAVILPNNTSYVASLQKVLPALSLAVDEAKKRKILPPGIKFSFAAYDDQCNAVYGQMNAIEAYANDKPHVIFGPSCEYSVEERDEIDTVLPTFDPPICLLHRCWYHRNLE</sequence>
<protein>
    <recommendedName>
        <fullName evidence="6">Receptor ligand binding region domain-containing protein</fullName>
    </recommendedName>
</protein>
<feature type="chain" id="PRO_5014570169" description="Receptor ligand binding region domain-containing protein" evidence="5">
    <location>
        <begin position="24"/>
        <end position="190"/>
    </location>
</feature>
<dbReference type="GO" id="GO:0038023">
    <property type="term" value="F:signaling receptor activity"/>
    <property type="evidence" value="ECO:0007669"/>
    <property type="project" value="TreeGrafter"/>
</dbReference>
<dbReference type="EMBL" id="AAZO01004193">
    <property type="status" value="NOT_ANNOTATED_CDS"/>
    <property type="molecule type" value="Genomic_DNA"/>
</dbReference>
<organism>
    <name type="scientific">Pediculus humanus subsp. corporis</name>
    <name type="common">Body louse</name>
    <dbReference type="NCBI Taxonomy" id="121224"/>
    <lineage>
        <taxon>Eukaryota</taxon>
        <taxon>Metazoa</taxon>
        <taxon>Ecdysozoa</taxon>
        <taxon>Arthropoda</taxon>
        <taxon>Hexapoda</taxon>
        <taxon>Insecta</taxon>
        <taxon>Pterygota</taxon>
        <taxon>Neoptera</taxon>
        <taxon>Paraneoptera</taxon>
        <taxon>Psocodea</taxon>
        <taxon>Troctomorpha</taxon>
        <taxon>Phthiraptera</taxon>
        <taxon>Anoplura</taxon>
        <taxon>Pediculidae</taxon>
        <taxon>Pediculus</taxon>
    </lineage>
</organism>
<dbReference type="InterPro" id="IPR001828">
    <property type="entry name" value="ANF_lig-bd_rcpt"/>
</dbReference>
<dbReference type="OrthoDB" id="10065302at2759"/>
<keyword evidence="5" id="KW-0732">Signal</keyword>
<comment type="subcellular location">
    <subcellularLocation>
        <location evidence="1">Membrane</location>
    </subcellularLocation>
</comment>
<evidence type="ECO:0000313" key="8">
    <source>
        <dbReference type="EnsemblMetazoa" id="PHUM360680-PA"/>
    </source>
</evidence>
<dbReference type="PANTHER" id="PTHR44755">
    <property type="entry name" value="NATRIURETIC PEPTIDE RECEPTOR 3-RELATED"/>
    <property type="match status" value="1"/>
</dbReference>
<evidence type="ECO:0000256" key="3">
    <source>
        <dbReference type="ARBA" id="ARBA00022989"/>
    </source>
</evidence>
<dbReference type="KEGG" id="phu:Phum_PHUM360680"/>
<proteinExistence type="predicted"/>
<reference evidence="7" key="2">
    <citation type="submission" date="2007-04" db="EMBL/GenBank/DDBJ databases">
        <title>The genome of the human body louse.</title>
        <authorList>
            <consortium name="The Human Body Louse Genome Consortium"/>
            <person name="Kirkness E."/>
            <person name="Walenz B."/>
            <person name="Hass B."/>
            <person name="Bruggner R."/>
            <person name="Strausberg R."/>
        </authorList>
    </citation>
    <scope>NUCLEOTIDE SEQUENCE</scope>
    <source>
        <strain evidence="7">USDA</strain>
    </source>
</reference>
<reference evidence="8" key="3">
    <citation type="submission" date="2020-05" db="UniProtKB">
        <authorList>
            <consortium name="EnsemblMetazoa"/>
        </authorList>
    </citation>
    <scope>IDENTIFICATION</scope>
    <source>
        <strain evidence="8">USDA</strain>
    </source>
</reference>
<evidence type="ECO:0000256" key="4">
    <source>
        <dbReference type="ARBA" id="ARBA00023136"/>
    </source>
</evidence>
<dbReference type="InterPro" id="IPR052612">
    <property type="entry name" value="ANP_Clearance_Receptor"/>
</dbReference>
<dbReference type="VEuPathDB" id="VectorBase:PHUM360680"/>
<dbReference type="eggNOG" id="KOG1023">
    <property type="taxonomic scope" value="Eukaryota"/>
</dbReference>
<dbReference type="GO" id="GO:0016020">
    <property type="term" value="C:membrane"/>
    <property type="evidence" value="ECO:0007669"/>
    <property type="project" value="UniProtKB-SubCell"/>
</dbReference>
<reference evidence="7" key="1">
    <citation type="submission" date="2007-04" db="EMBL/GenBank/DDBJ databases">
        <title>Annotation of Pediculus humanus corporis strain USDA.</title>
        <authorList>
            <person name="Kirkness E."/>
            <person name="Hannick L."/>
            <person name="Hass B."/>
            <person name="Bruggner R."/>
            <person name="Lawson D."/>
            <person name="Bidwell S."/>
            <person name="Joardar V."/>
            <person name="Caler E."/>
            <person name="Walenz B."/>
            <person name="Inman J."/>
            <person name="Schobel S."/>
            <person name="Galinsky K."/>
            <person name="Amedeo P."/>
            <person name="Strausberg R."/>
        </authorList>
    </citation>
    <scope>NUCLEOTIDE SEQUENCE</scope>
    <source>
        <strain evidence="7">USDA</strain>
    </source>
</reference>
<dbReference type="Gene3D" id="3.40.50.2300">
    <property type="match status" value="1"/>
</dbReference>
<keyword evidence="2" id="KW-0812">Transmembrane</keyword>
<dbReference type="HOGENOM" id="CLU_1429620_0_0_1"/>
<evidence type="ECO:0000313" key="7">
    <source>
        <dbReference type="EMBL" id="EEB15298.1"/>
    </source>
</evidence>
<feature type="signal peptide" evidence="5">
    <location>
        <begin position="1"/>
        <end position="23"/>
    </location>
</feature>
<dbReference type="Proteomes" id="UP000009046">
    <property type="component" value="Unassembled WGS sequence"/>
</dbReference>
<evidence type="ECO:0000256" key="2">
    <source>
        <dbReference type="ARBA" id="ARBA00022692"/>
    </source>
</evidence>
<dbReference type="GO" id="GO:0017046">
    <property type="term" value="F:peptide hormone binding"/>
    <property type="evidence" value="ECO:0007669"/>
    <property type="project" value="TreeGrafter"/>
</dbReference>
<name>E0VPJ2_PEDHC</name>
<dbReference type="EnsemblMetazoa" id="PHUM360680-RA">
    <property type="protein sequence ID" value="PHUM360680-PA"/>
    <property type="gene ID" value="PHUM360680"/>
</dbReference>
<evidence type="ECO:0000259" key="6">
    <source>
        <dbReference type="Pfam" id="PF01094"/>
    </source>
</evidence>
<dbReference type="CTD" id="8232138"/>
<evidence type="ECO:0000256" key="5">
    <source>
        <dbReference type="SAM" id="SignalP"/>
    </source>
</evidence>